<dbReference type="STRING" id="1658174.A0A1J9QMG7"/>
<keyword evidence="1" id="KW-0472">Membrane</keyword>
<comment type="caution">
    <text evidence="3">The sequence shown here is derived from an EMBL/GenBank/DDBJ whole genome shotgun (WGS) entry which is preliminary data.</text>
</comment>
<evidence type="ECO:0000313" key="3">
    <source>
        <dbReference type="EMBL" id="OJD21387.1"/>
    </source>
</evidence>
<keyword evidence="4" id="KW-1185">Reference proteome</keyword>
<evidence type="ECO:0000256" key="1">
    <source>
        <dbReference type="SAM" id="Phobius"/>
    </source>
</evidence>
<sequence>MTLSTRRILYASHEQQLQKYVDDGRCWVATTTTPGPANDDDGGQIVVAYLLASRVDGTAHVEQVSVNPTAARRDLGAALIDHPAAWAAAQDLSALTLTTFADGPWNAPYYRRIGFRKLESHEVGEALCEIRKLEGGRGLDRWPRMCMRRELLVPVGCGPVTYVGWFTWIRLVCSFSRFRRFLGALELWQDSGP</sequence>
<name>A0A1J9QMG7_9EURO</name>
<dbReference type="InterPro" id="IPR000182">
    <property type="entry name" value="GNAT_dom"/>
</dbReference>
<evidence type="ECO:0000313" key="4">
    <source>
        <dbReference type="Proteomes" id="UP000242791"/>
    </source>
</evidence>
<proteinExistence type="predicted"/>
<dbReference type="VEuPathDB" id="FungiDB:ACJ73_07271"/>
<protein>
    <recommendedName>
        <fullName evidence="2">N-acetyltransferase domain-containing protein</fullName>
    </recommendedName>
</protein>
<organism evidence="3 4">
    <name type="scientific">Blastomyces percursus</name>
    <dbReference type="NCBI Taxonomy" id="1658174"/>
    <lineage>
        <taxon>Eukaryota</taxon>
        <taxon>Fungi</taxon>
        <taxon>Dikarya</taxon>
        <taxon>Ascomycota</taxon>
        <taxon>Pezizomycotina</taxon>
        <taxon>Eurotiomycetes</taxon>
        <taxon>Eurotiomycetidae</taxon>
        <taxon>Onygenales</taxon>
        <taxon>Ajellomycetaceae</taxon>
        <taxon>Blastomyces</taxon>
    </lineage>
</organism>
<evidence type="ECO:0000259" key="2">
    <source>
        <dbReference type="PROSITE" id="PS51186"/>
    </source>
</evidence>
<dbReference type="SUPFAM" id="SSF55729">
    <property type="entry name" value="Acyl-CoA N-acyltransferases (Nat)"/>
    <property type="match status" value="1"/>
</dbReference>
<reference evidence="3 4" key="1">
    <citation type="submission" date="2015-08" db="EMBL/GenBank/DDBJ databases">
        <title>Emmonsia species relationships and genome sequence.</title>
        <authorList>
            <person name="Cuomo C.A."/>
            <person name="Schwartz I.S."/>
            <person name="Kenyon C."/>
            <person name="De Hoog G.S."/>
            <person name="Govender N.P."/>
            <person name="Botha A."/>
            <person name="Moreno L."/>
            <person name="De Vries M."/>
            <person name="Munoz J.F."/>
            <person name="Stielow J.B."/>
        </authorList>
    </citation>
    <scope>NUCLEOTIDE SEQUENCE [LARGE SCALE GENOMIC DNA]</scope>
    <source>
        <strain evidence="3 4">EI222</strain>
    </source>
</reference>
<dbReference type="PROSITE" id="PS51186">
    <property type="entry name" value="GNAT"/>
    <property type="match status" value="1"/>
</dbReference>
<accession>A0A1J9QMG7</accession>
<dbReference type="Gene3D" id="3.40.630.30">
    <property type="match status" value="1"/>
</dbReference>
<dbReference type="OrthoDB" id="2744543at2759"/>
<dbReference type="CDD" id="cd04301">
    <property type="entry name" value="NAT_SF"/>
    <property type="match status" value="1"/>
</dbReference>
<keyword evidence="1" id="KW-1133">Transmembrane helix</keyword>
<dbReference type="Proteomes" id="UP000242791">
    <property type="component" value="Unassembled WGS sequence"/>
</dbReference>
<feature type="transmembrane region" description="Helical" evidence="1">
    <location>
        <begin position="151"/>
        <end position="171"/>
    </location>
</feature>
<feature type="domain" description="N-acetyltransferase" evidence="2">
    <location>
        <begin position="1"/>
        <end position="134"/>
    </location>
</feature>
<dbReference type="Pfam" id="PF00583">
    <property type="entry name" value="Acetyltransf_1"/>
    <property type="match status" value="1"/>
</dbReference>
<dbReference type="InterPro" id="IPR016181">
    <property type="entry name" value="Acyl_CoA_acyltransferase"/>
</dbReference>
<dbReference type="AlphaFoldDB" id="A0A1J9QMG7"/>
<gene>
    <name evidence="3" type="ORF">ACJ73_07271</name>
</gene>
<dbReference type="EMBL" id="LGTZ01001435">
    <property type="protein sequence ID" value="OJD21387.1"/>
    <property type="molecule type" value="Genomic_DNA"/>
</dbReference>
<keyword evidence="1" id="KW-0812">Transmembrane</keyword>
<dbReference type="GO" id="GO:0016747">
    <property type="term" value="F:acyltransferase activity, transferring groups other than amino-acyl groups"/>
    <property type="evidence" value="ECO:0007669"/>
    <property type="project" value="InterPro"/>
</dbReference>